<dbReference type="GO" id="GO:0106335">
    <property type="term" value="F:tRNA (5-carboxymethyluridine(34)-5-O)-methyltransferase activity"/>
    <property type="evidence" value="ECO:0007669"/>
    <property type="project" value="TreeGrafter"/>
</dbReference>
<keyword evidence="6" id="KW-1185">Reference proteome</keyword>
<dbReference type="Proteomes" id="UP000037510">
    <property type="component" value="Unassembled WGS sequence"/>
</dbReference>
<keyword evidence="2" id="KW-0489">Methyltransferase</keyword>
<dbReference type="GO" id="GO:0005737">
    <property type="term" value="C:cytoplasm"/>
    <property type="evidence" value="ECO:0007669"/>
    <property type="project" value="TreeGrafter"/>
</dbReference>
<feature type="region of interest" description="Disordered" evidence="4">
    <location>
        <begin position="529"/>
        <end position="551"/>
    </location>
</feature>
<protein>
    <submittedName>
        <fullName evidence="5">Uncharacterized protein</fullName>
    </submittedName>
</protein>
<dbReference type="Gene3D" id="2.60.120.590">
    <property type="entry name" value="Alpha-ketoglutarate-dependent dioxygenase AlkB-like"/>
    <property type="match status" value="1"/>
</dbReference>
<organism evidence="5 6">
    <name type="scientific">Operophtera brumata</name>
    <name type="common">Winter moth</name>
    <name type="synonym">Phalaena brumata</name>
    <dbReference type="NCBI Taxonomy" id="104452"/>
    <lineage>
        <taxon>Eukaryota</taxon>
        <taxon>Metazoa</taxon>
        <taxon>Ecdysozoa</taxon>
        <taxon>Arthropoda</taxon>
        <taxon>Hexapoda</taxon>
        <taxon>Insecta</taxon>
        <taxon>Pterygota</taxon>
        <taxon>Neoptera</taxon>
        <taxon>Endopterygota</taxon>
        <taxon>Lepidoptera</taxon>
        <taxon>Glossata</taxon>
        <taxon>Ditrysia</taxon>
        <taxon>Geometroidea</taxon>
        <taxon>Geometridae</taxon>
        <taxon>Larentiinae</taxon>
        <taxon>Operophtera</taxon>
    </lineage>
</organism>
<dbReference type="InterPro" id="IPR051422">
    <property type="entry name" value="AlkB_tRNA_MeTrf/Diox"/>
</dbReference>
<dbReference type="GO" id="GO:0030488">
    <property type="term" value="P:tRNA methylation"/>
    <property type="evidence" value="ECO:0007669"/>
    <property type="project" value="TreeGrafter"/>
</dbReference>
<evidence type="ECO:0000313" key="5">
    <source>
        <dbReference type="EMBL" id="KOB64138.1"/>
    </source>
</evidence>
<dbReference type="SUPFAM" id="SSF53335">
    <property type="entry name" value="S-adenosyl-L-methionine-dependent methyltransferases"/>
    <property type="match status" value="1"/>
</dbReference>
<dbReference type="STRING" id="104452.A0A0L7KLB5"/>
<evidence type="ECO:0000313" key="6">
    <source>
        <dbReference type="Proteomes" id="UP000037510"/>
    </source>
</evidence>
<dbReference type="SUPFAM" id="SSF51197">
    <property type="entry name" value="Clavaminate synthase-like"/>
    <property type="match status" value="1"/>
</dbReference>
<dbReference type="InterPro" id="IPR037151">
    <property type="entry name" value="AlkB-like_sf"/>
</dbReference>
<comment type="cofactor">
    <cofactor evidence="1">
        <name>Fe(2+)</name>
        <dbReference type="ChEBI" id="CHEBI:29033"/>
    </cofactor>
</comment>
<dbReference type="GO" id="GO:0002098">
    <property type="term" value="P:tRNA wobble uridine modification"/>
    <property type="evidence" value="ECO:0007669"/>
    <property type="project" value="TreeGrafter"/>
</dbReference>
<evidence type="ECO:0000256" key="3">
    <source>
        <dbReference type="ARBA" id="ARBA00022679"/>
    </source>
</evidence>
<keyword evidence="3" id="KW-0808">Transferase</keyword>
<dbReference type="PANTHER" id="PTHR13069">
    <property type="entry name" value="ALKYLATED DNA REPAIR PROTEIN ALKB HOMOLOG 8"/>
    <property type="match status" value="1"/>
</dbReference>
<dbReference type="GO" id="GO:0000049">
    <property type="term" value="F:tRNA binding"/>
    <property type="evidence" value="ECO:0007669"/>
    <property type="project" value="TreeGrafter"/>
</dbReference>
<proteinExistence type="predicted"/>
<sequence>MEEERKAERKRKRFAARLKSSKGIVCIETAGPNIVVCNAGQATGFEKDSVTNLINEYSLDMQSPKFIAEKGESHAFLVFRNTENAVSFFNACHGKAKADKNGTLMYLNYDDEKLFIELFDWTSEDSSNLKNRQVKHYGYEFRYGTNDVELNNPLSEKIPLECDVLWKRLEEQGFTLGRPDQLTVNKYSPGNGMNDFYENLVAVVNGGCDPTIDLCFDVIVMDWRHRSGKNVPVMVPARSMLMMQGEASTTDPVVEYRTGGDGQTLKIITADTRQRQTRISLTFSAAGTVQTELEDSVASHLEELHVHQRSGPCECGFKALCDSAGGTVQTELEDSVASHLEELHVHQRSGPCECGFKALCDSAGGTVQMELEDSVASHLEELHVHQCAAHSRGVSAADRVRLDVLRAPLRDACADIAGERSSGLLSECAAHSRGVPAADRVRLDVLRAPLRDACADVVICIAVIHHMSTKSRSNYLSKNKVATENAQVNVNGVNLHIHENRTQFQHKDLLVPWKLNAKTDKLTKCDKKLPKSDTKVSDSDNRVSRSDKNVSSDELVADNTLLRFYHVFEEGELDELCREVGFQIESNFYEEGNWCVICKKL</sequence>
<accession>A0A0L7KLB5</accession>
<dbReference type="AlphaFoldDB" id="A0A0L7KLB5"/>
<evidence type="ECO:0000256" key="2">
    <source>
        <dbReference type="ARBA" id="ARBA00022603"/>
    </source>
</evidence>
<dbReference type="PANTHER" id="PTHR13069:SF21">
    <property type="entry name" value="ALKYLATED DNA REPAIR PROTEIN ALKB HOMOLOG 8"/>
    <property type="match status" value="1"/>
</dbReference>
<evidence type="ECO:0000256" key="4">
    <source>
        <dbReference type="SAM" id="MobiDB-lite"/>
    </source>
</evidence>
<dbReference type="EMBL" id="JTDY01009065">
    <property type="protein sequence ID" value="KOB64138.1"/>
    <property type="molecule type" value="Genomic_DNA"/>
</dbReference>
<evidence type="ECO:0000256" key="1">
    <source>
        <dbReference type="ARBA" id="ARBA00001954"/>
    </source>
</evidence>
<gene>
    <name evidence="5" type="ORF">OBRU01_24563</name>
</gene>
<comment type="caution">
    <text evidence="5">The sequence shown here is derived from an EMBL/GenBank/DDBJ whole genome shotgun (WGS) entry which is preliminary data.</text>
</comment>
<dbReference type="GO" id="GO:0005634">
    <property type="term" value="C:nucleus"/>
    <property type="evidence" value="ECO:0007669"/>
    <property type="project" value="TreeGrafter"/>
</dbReference>
<name>A0A0L7KLB5_OPEBR</name>
<dbReference type="Gene3D" id="3.40.50.150">
    <property type="entry name" value="Vaccinia Virus protein VP39"/>
    <property type="match status" value="1"/>
</dbReference>
<dbReference type="InterPro" id="IPR029063">
    <property type="entry name" value="SAM-dependent_MTases_sf"/>
</dbReference>
<reference evidence="5 6" key="1">
    <citation type="journal article" date="2015" name="Genome Biol. Evol.">
        <title>The genome of winter moth (Operophtera brumata) provides a genomic perspective on sexual dimorphism and phenology.</title>
        <authorList>
            <person name="Derks M.F."/>
            <person name="Smit S."/>
            <person name="Salis L."/>
            <person name="Schijlen E."/>
            <person name="Bossers A."/>
            <person name="Mateman C."/>
            <person name="Pijl A.S."/>
            <person name="de Ridder D."/>
            <person name="Groenen M.A."/>
            <person name="Visser M.E."/>
            <person name="Megens H.J."/>
        </authorList>
    </citation>
    <scope>NUCLEOTIDE SEQUENCE [LARGE SCALE GENOMIC DNA]</scope>
    <source>
        <strain evidence="5">WM2013NL</strain>
        <tissue evidence="5">Head and thorax</tissue>
    </source>
</reference>